<proteinExistence type="predicted"/>
<sequence>MMFFNFTCQVTPRDWALEDKQVMVEMTPKKSSQGVTVEFEKPAGKVISGQIHNLQILPLDSPSEPIQGRSEVSLIITKT</sequence>
<organism evidence="1 2">
    <name type="scientific">Panagrolaimus sp. ES5</name>
    <dbReference type="NCBI Taxonomy" id="591445"/>
    <lineage>
        <taxon>Eukaryota</taxon>
        <taxon>Metazoa</taxon>
        <taxon>Ecdysozoa</taxon>
        <taxon>Nematoda</taxon>
        <taxon>Chromadorea</taxon>
        <taxon>Rhabditida</taxon>
        <taxon>Tylenchina</taxon>
        <taxon>Panagrolaimomorpha</taxon>
        <taxon>Panagrolaimoidea</taxon>
        <taxon>Panagrolaimidae</taxon>
        <taxon>Panagrolaimus</taxon>
    </lineage>
</organism>
<accession>A0AC34FM40</accession>
<protein>
    <submittedName>
        <fullName evidence="2">Uncharacterized protein</fullName>
    </submittedName>
</protein>
<dbReference type="WBParaSite" id="ES5_v2.g18272.t1">
    <property type="protein sequence ID" value="ES5_v2.g18272.t1"/>
    <property type="gene ID" value="ES5_v2.g18272"/>
</dbReference>
<reference evidence="2" key="1">
    <citation type="submission" date="2022-11" db="UniProtKB">
        <authorList>
            <consortium name="WormBaseParasite"/>
        </authorList>
    </citation>
    <scope>IDENTIFICATION</scope>
</reference>
<evidence type="ECO:0000313" key="2">
    <source>
        <dbReference type="WBParaSite" id="ES5_v2.g18272.t1"/>
    </source>
</evidence>
<evidence type="ECO:0000313" key="1">
    <source>
        <dbReference type="Proteomes" id="UP000887579"/>
    </source>
</evidence>
<name>A0AC34FM40_9BILA</name>
<dbReference type="Proteomes" id="UP000887579">
    <property type="component" value="Unplaced"/>
</dbReference>